<dbReference type="SUPFAM" id="SSF46689">
    <property type="entry name" value="Homeodomain-like"/>
    <property type="match status" value="1"/>
</dbReference>
<evidence type="ECO:0000256" key="3">
    <source>
        <dbReference type="ARBA" id="ARBA00023015"/>
    </source>
</evidence>
<dbReference type="AlphaFoldDB" id="A0A4R2NQ09"/>
<accession>A0A4R2NQ09</accession>
<evidence type="ECO:0000256" key="2">
    <source>
        <dbReference type="ARBA" id="ARBA00022840"/>
    </source>
</evidence>
<dbReference type="SUPFAM" id="SSF159800">
    <property type="entry name" value="PrpR receptor domain-like"/>
    <property type="match status" value="1"/>
</dbReference>
<keyword evidence="3" id="KW-0805">Transcription regulation</keyword>
<evidence type="ECO:0000313" key="7">
    <source>
        <dbReference type="Proteomes" id="UP000295416"/>
    </source>
</evidence>
<dbReference type="GO" id="GO:0005524">
    <property type="term" value="F:ATP binding"/>
    <property type="evidence" value="ECO:0007669"/>
    <property type="project" value="UniProtKB-KW"/>
</dbReference>
<evidence type="ECO:0000256" key="1">
    <source>
        <dbReference type="ARBA" id="ARBA00022741"/>
    </source>
</evidence>
<dbReference type="EMBL" id="SLXK01000029">
    <property type="protein sequence ID" value="TCP23762.1"/>
    <property type="molecule type" value="Genomic_DNA"/>
</dbReference>
<dbReference type="PANTHER" id="PTHR32071">
    <property type="entry name" value="TRANSCRIPTIONAL REGULATORY PROTEIN"/>
    <property type="match status" value="1"/>
</dbReference>
<dbReference type="Gene3D" id="1.10.10.60">
    <property type="entry name" value="Homeodomain-like"/>
    <property type="match status" value="1"/>
</dbReference>
<dbReference type="Gene3D" id="1.10.8.60">
    <property type="match status" value="1"/>
</dbReference>
<dbReference type="Pfam" id="PF25601">
    <property type="entry name" value="AAA_lid_14"/>
    <property type="match status" value="1"/>
</dbReference>
<dbReference type="GO" id="GO:0006355">
    <property type="term" value="P:regulation of DNA-templated transcription"/>
    <property type="evidence" value="ECO:0007669"/>
    <property type="project" value="InterPro"/>
</dbReference>
<dbReference type="PRINTS" id="PR01590">
    <property type="entry name" value="HTHFIS"/>
</dbReference>
<evidence type="ECO:0000259" key="5">
    <source>
        <dbReference type="PROSITE" id="PS50045"/>
    </source>
</evidence>
<dbReference type="InterPro" id="IPR027417">
    <property type="entry name" value="P-loop_NTPase"/>
</dbReference>
<keyword evidence="4" id="KW-0804">Transcription</keyword>
<name>A0A4R2NQ09_9BACL</name>
<dbReference type="SUPFAM" id="SSF52540">
    <property type="entry name" value="P-loop containing nucleoside triphosphate hydrolases"/>
    <property type="match status" value="1"/>
</dbReference>
<dbReference type="InterPro" id="IPR058031">
    <property type="entry name" value="AAA_lid_NorR"/>
</dbReference>
<keyword evidence="7" id="KW-1185">Reference proteome</keyword>
<dbReference type="Pfam" id="PF14532">
    <property type="entry name" value="Sigma54_activ_2"/>
    <property type="match status" value="1"/>
</dbReference>
<feature type="domain" description="Sigma-54 factor interaction" evidence="5">
    <location>
        <begin position="312"/>
        <end position="522"/>
    </location>
</feature>
<comment type="caution">
    <text evidence="6">The sequence shown here is derived from an EMBL/GenBank/DDBJ whole genome shotgun (WGS) entry which is preliminary data.</text>
</comment>
<dbReference type="Gene3D" id="3.40.50.300">
    <property type="entry name" value="P-loop containing nucleotide triphosphate hydrolases"/>
    <property type="match status" value="1"/>
</dbReference>
<dbReference type="OrthoDB" id="9771372at2"/>
<gene>
    <name evidence="6" type="ORF">EV207_12940</name>
</gene>
<dbReference type="InterPro" id="IPR002197">
    <property type="entry name" value="HTH_Fis"/>
</dbReference>
<dbReference type="PROSITE" id="PS50045">
    <property type="entry name" value="SIGMA54_INTERACT_4"/>
    <property type="match status" value="1"/>
</dbReference>
<proteinExistence type="predicted"/>
<keyword evidence="1" id="KW-0547">Nucleotide-binding</keyword>
<dbReference type="InterPro" id="IPR010524">
    <property type="entry name" value="Sig_transdc_resp-reg_PrpR_N"/>
</dbReference>
<dbReference type="PANTHER" id="PTHR32071:SF57">
    <property type="entry name" value="C4-DICARBOXYLATE TRANSPORT TRANSCRIPTIONAL REGULATORY PROTEIN DCTD"/>
    <property type="match status" value="1"/>
</dbReference>
<dbReference type="InterPro" id="IPR002078">
    <property type="entry name" value="Sigma_54_int"/>
</dbReference>
<sequence>MKIVVIAPYSGLRELIVSLGEKEDNIELQVEVEVGDLNEGVKIAAEAERNGADIIISRGGTAKLIQEQVSIPVIDIEVSGYDMLRVLTLVKGFPGKAAIVGFPTIAEGAAIICSLLDIDISTYTIFKEEDVKPKLLELQKDDYHVIVGDVITVQKAEELGFNGILLTSGKESVLKAFKEAKNAYKFLTAFKKDLVIPNSIVEQADEGVIVFDGDLKPVFLNRFVKKLPEEKLKHLLNIKKWALSIIDKGPFKTIVETEDGLLEITGFPLKGLNEPYAAFRVKKTNLFHGEKVQGLYIRCQVPGDASHTVKGISGSNDIIMEVIERAKRYSTVEAPIWITGEQGTGKERIANFIHSGSSESSYPFIKADCHLIPDKAWDQLLSGDPSHDHLLSYVEKGTFFLKDIHHLTMANQKVLLDYLNKNTDPPFRIIVSSFNDIHDRIEKGLFDQELYNLLASLNLTLPPLKNRIEDIEILTRLFINEFNIKYGKQVSGIREIALQKLKDHDWPNNVDQLKRVVEELVILSDNPYIGLEDVDRVMYTTVGDAYDEKCNIELTGTLEEIERKVISRVMEEEGMNQSKAAKRLGINRSTLWRKLK</sequence>
<protein>
    <submittedName>
        <fullName evidence="6">Transcriptional regulator with PAS, ATPase and Fis domain</fullName>
    </submittedName>
</protein>
<dbReference type="Gene3D" id="3.40.50.2300">
    <property type="match status" value="1"/>
</dbReference>
<evidence type="ECO:0000256" key="4">
    <source>
        <dbReference type="ARBA" id="ARBA00023163"/>
    </source>
</evidence>
<reference evidence="6 7" key="1">
    <citation type="submission" date="2019-03" db="EMBL/GenBank/DDBJ databases">
        <title>Genomic Encyclopedia of Type Strains, Phase IV (KMG-IV): sequencing the most valuable type-strain genomes for metagenomic binning, comparative biology and taxonomic classification.</title>
        <authorList>
            <person name="Goeker M."/>
        </authorList>
    </citation>
    <scope>NUCLEOTIDE SEQUENCE [LARGE SCALE GENOMIC DNA]</scope>
    <source>
        <strain evidence="6 7">DSM 19377</strain>
    </source>
</reference>
<evidence type="ECO:0000313" key="6">
    <source>
        <dbReference type="EMBL" id="TCP23762.1"/>
    </source>
</evidence>
<dbReference type="GO" id="GO:0000156">
    <property type="term" value="F:phosphorelay response regulator activity"/>
    <property type="evidence" value="ECO:0007669"/>
    <property type="project" value="InterPro"/>
</dbReference>
<dbReference type="Pfam" id="PF06506">
    <property type="entry name" value="PrpR_N"/>
    <property type="match status" value="1"/>
</dbReference>
<dbReference type="RefSeq" id="WP_132747271.1">
    <property type="nucleotide sequence ID" value="NZ_SLXK01000029.1"/>
</dbReference>
<dbReference type="GO" id="GO:0043565">
    <property type="term" value="F:sequence-specific DNA binding"/>
    <property type="evidence" value="ECO:0007669"/>
    <property type="project" value="InterPro"/>
</dbReference>
<dbReference type="Pfam" id="PF02954">
    <property type="entry name" value="HTH_8"/>
    <property type="match status" value="1"/>
</dbReference>
<dbReference type="Gene3D" id="3.40.50.10660">
    <property type="entry name" value="PrpR receptor domain-like"/>
    <property type="match status" value="1"/>
</dbReference>
<dbReference type="InterPro" id="IPR009057">
    <property type="entry name" value="Homeodomain-like_sf"/>
</dbReference>
<organism evidence="6 7">
    <name type="scientific">Scopulibacillus darangshiensis</name>
    <dbReference type="NCBI Taxonomy" id="442528"/>
    <lineage>
        <taxon>Bacteria</taxon>
        <taxon>Bacillati</taxon>
        <taxon>Bacillota</taxon>
        <taxon>Bacilli</taxon>
        <taxon>Bacillales</taxon>
        <taxon>Sporolactobacillaceae</taxon>
        <taxon>Scopulibacillus</taxon>
    </lineage>
</organism>
<keyword evidence="2" id="KW-0067">ATP-binding</keyword>
<dbReference type="Proteomes" id="UP000295416">
    <property type="component" value="Unassembled WGS sequence"/>
</dbReference>